<evidence type="ECO:0000256" key="6">
    <source>
        <dbReference type="SAM" id="Phobius"/>
    </source>
</evidence>
<dbReference type="GO" id="GO:0042910">
    <property type="term" value="F:xenobiotic transmembrane transporter activity"/>
    <property type="evidence" value="ECO:0007669"/>
    <property type="project" value="InterPro"/>
</dbReference>
<comment type="caution">
    <text evidence="7">The sequence shown here is derived from an EMBL/GenBank/DDBJ whole genome shotgun (WGS) entry which is preliminary data.</text>
</comment>
<reference evidence="7 8" key="1">
    <citation type="journal article" date="2012" name="Genome Biol.">
        <title>Genome and low-iron response of an oceanic diatom adapted to chronic iron limitation.</title>
        <authorList>
            <person name="Lommer M."/>
            <person name="Specht M."/>
            <person name="Roy A.S."/>
            <person name="Kraemer L."/>
            <person name="Andreson R."/>
            <person name="Gutowska M.A."/>
            <person name="Wolf J."/>
            <person name="Bergner S.V."/>
            <person name="Schilhabel M.B."/>
            <person name="Klostermeier U.C."/>
            <person name="Beiko R.G."/>
            <person name="Rosenstiel P."/>
            <person name="Hippler M."/>
            <person name="Laroche J."/>
        </authorList>
    </citation>
    <scope>NUCLEOTIDE SEQUENCE [LARGE SCALE GENOMIC DNA]</scope>
    <source>
        <strain evidence="7 8">CCMP1005</strain>
    </source>
</reference>
<sequence>MSRRHSLAEELRRANSTVVSGDDFAELALLHAAREEGRSHSRYGSVASENDGSCGDGELLLEAPNDNKKKDRRLSLIGETELLKDELKSTITLAIPIISTYLLELIPGIVTIILVGRADHGSASLTQLYLDAAALANMWVNITALSTGFGILSAMDTLCASAVGAKQYSKMGTFLLTGLCIISAVFGVVSMVVWKTDSALLFLRQPVLPATHAGTFARWMLPGIPFLYAYEIVRKMTQARGQTKPMVAAAIVSNIVNAGAGYYLVNFTEMKWLGAAAARTLGSISLLPTMLIVLYYSEEAEACDISTKEWAKHVLSGMKASSALTWKAIHKFLSLGIPGMAMLMFEWVAFEVVALLCGIIPGDHEAIVAIGSNAIVFNISSLLYMVYLGTSISGNVRLGTALGSGDVERATIASYITIGLGMSLSLFNMAVILSFRQDLCTLFTSDMELIEKSKSLLLVVALYQFPDAVNAVEQGVYQASGRQALGAKLNFIAYYIIGLPLAYLLAIPFGAGVGGLWFGMTIGLCFIASINTFVILRSDWRTLSMDARKRLSISLPRES</sequence>
<feature type="transmembrane region" description="Helical" evidence="6">
    <location>
        <begin position="367"/>
        <end position="389"/>
    </location>
</feature>
<dbReference type="CDD" id="cd13132">
    <property type="entry name" value="MATE_eukaryotic"/>
    <property type="match status" value="1"/>
</dbReference>
<evidence type="ECO:0000256" key="1">
    <source>
        <dbReference type="ARBA" id="ARBA00004141"/>
    </source>
</evidence>
<gene>
    <name evidence="7" type="ORF">THAOC_33139</name>
</gene>
<keyword evidence="5 6" id="KW-0472">Membrane</keyword>
<feature type="transmembrane region" description="Helical" evidence="6">
    <location>
        <begin position="173"/>
        <end position="196"/>
    </location>
</feature>
<dbReference type="OrthoDB" id="2126698at2759"/>
<feature type="transmembrane region" description="Helical" evidence="6">
    <location>
        <begin position="93"/>
        <end position="116"/>
    </location>
</feature>
<dbReference type="GO" id="GO:0016020">
    <property type="term" value="C:membrane"/>
    <property type="evidence" value="ECO:0007669"/>
    <property type="project" value="UniProtKB-SubCell"/>
</dbReference>
<feature type="transmembrane region" description="Helical" evidence="6">
    <location>
        <begin position="517"/>
        <end position="536"/>
    </location>
</feature>
<dbReference type="InterPro" id="IPR045069">
    <property type="entry name" value="MATE_euk"/>
</dbReference>
<evidence type="ECO:0000313" key="8">
    <source>
        <dbReference type="Proteomes" id="UP000266841"/>
    </source>
</evidence>
<evidence type="ECO:0000256" key="3">
    <source>
        <dbReference type="ARBA" id="ARBA00022692"/>
    </source>
</evidence>
<dbReference type="Pfam" id="PF01554">
    <property type="entry name" value="MatE"/>
    <property type="match status" value="2"/>
</dbReference>
<keyword evidence="8" id="KW-1185">Reference proteome</keyword>
<dbReference type="InterPro" id="IPR002528">
    <property type="entry name" value="MATE_fam"/>
</dbReference>
<dbReference type="GO" id="GO:1990961">
    <property type="term" value="P:xenobiotic detoxification by transmembrane export across the plasma membrane"/>
    <property type="evidence" value="ECO:0007669"/>
    <property type="project" value="InterPro"/>
</dbReference>
<feature type="transmembrane region" description="Helical" evidence="6">
    <location>
        <begin position="216"/>
        <end position="233"/>
    </location>
</feature>
<dbReference type="EMBL" id="AGNL01046284">
    <property type="protein sequence ID" value="EJK48092.1"/>
    <property type="molecule type" value="Genomic_DNA"/>
</dbReference>
<feature type="transmembrane region" description="Helical" evidence="6">
    <location>
        <begin position="245"/>
        <end position="265"/>
    </location>
</feature>
<evidence type="ECO:0000313" key="7">
    <source>
        <dbReference type="EMBL" id="EJK48092.1"/>
    </source>
</evidence>
<evidence type="ECO:0008006" key="9">
    <source>
        <dbReference type="Google" id="ProtNLM"/>
    </source>
</evidence>
<evidence type="ECO:0000256" key="2">
    <source>
        <dbReference type="ARBA" id="ARBA00010199"/>
    </source>
</evidence>
<comment type="subcellular location">
    <subcellularLocation>
        <location evidence="1">Membrane</location>
        <topology evidence="1">Multi-pass membrane protein</topology>
    </subcellularLocation>
</comment>
<dbReference type="NCBIfam" id="TIGR00797">
    <property type="entry name" value="matE"/>
    <property type="match status" value="1"/>
</dbReference>
<dbReference type="Proteomes" id="UP000266841">
    <property type="component" value="Unassembled WGS sequence"/>
</dbReference>
<evidence type="ECO:0000256" key="5">
    <source>
        <dbReference type="ARBA" id="ARBA00023136"/>
    </source>
</evidence>
<dbReference type="eggNOG" id="KOG1347">
    <property type="taxonomic scope" value="Eukaryota"/>
</dbReference>
<dbReference type="PANTHER" id="PTHR11206">
    <property type="entry name" value="MULTIDRUG RESISTANCE PROTEIN"/>
    <property type="match status" value="1"/>
</dbReference>
<dbReference type="AlphaFoldDB" id="K0RMX3"/>
<evidence type="ECO:0000256" key="4">
    <source>
        <dbReference type="ARBA" id="ARBA00022989"/>
    </source>
</evidence>
<feature type="transmembrane region" description="Helical" evidence="6">
    <location>
        <begin position="340"/>
        <end position="361"/>
    </location>
</feature>
<accession>K0RMX3</accession>
<protein>
    <recommendedName>
        <fullName evidence="9">Multidrug and toxin extrusion protein</fullName>
    </recommendedName>
</protein>
<dbReference type="OMA" id="TTSIVMW"/>
<proteinExistence type="inferred from homology"/>
<keyword evidence="4 6" id="KW-1133">Transmembrane helix</keyword>
<feature type="transmembrane region" description="Helical" evidence="6">
    <location>
        <begin position="410"/>
        <end position="435"/>
    </location>
</feature>
<organism evidence="7 8">
    <name type="scientific">Thalassiosira oceanica</name>
    <name type="common">Marine diatom</name>
    <dbReference type="NCBI Taxonomy" id="159749"/>
    <lineage>
        <taxon>Eukaryota</taxon>
        <taxon>Sar</taxon>
        <taxon>Stramenopiles</taxon>
        <taxon>Ochrophyta</taxon>
        <taxon>Bacillariophyta</taxon>
        <taxon>Coscinodiscophyceae</taxon>
        <taxon>Thalassiosirophycidae</taxon>
        <taxon>Thalassiosirales</taxon>
        <taxon>Thalassiosiraceae</taxon>
        <taxon>Thalassiosira</taxon>
    </lineage>
</organism>
<comment type="similarity">
    <text evidence="2">Belongs to the multi antimicrobial extrusion (MATE) (TC 2.A.66.1) family.</text>
</comment>
<feature type="transmembrane region" description="Helical" evidence="6">
    <location>
        <begin position="128"/>
        <end position="152"/>
    </location>
</feature>
<feature type="transmembrane region" description="Helical" evidence="6">
    <location>
        <begin position="492"/>
        <end position="511"/>
    </location>
</feature>
<name>K0RMX3_THAOC</name>
<dbReference type="GO" id="GO:0015297">
    <property type="term" value="F:antiporter activity"/>
    <property type="evidence" value="ECO:0007669"/>
    <property type="project" value="InterPro"/>
</dbReference>
<keyword evidence="3 6" id="KW-0812">Transmembrane</keyword>